<sequence length="434" mass="49198">MAMKELDSQQMIVQFAHVLSSNGELATLLCNCFDRIQSNLNNAARIFIEDLKADLNFSCENPVVIIYDLPEPNSWMALESFFALEGNHPYDPIDIFCGGIHLMIPESTLIGRIVLANLFSTMSDAFFDGRSWNGEWGLPDVLVNRKLEVEMARPHCERTTINTIQNDLTRGATNVISKYVFDGKLPVFFMHLDSSLRVFSSKYSMTKLREFCNFIASHPALKSALANLALIDGIYSVNQSVSWRAKKLLESVINVPNPFSDWRKIFMDERYLVDNSVVPPVLTSVWEHARKKMQDISENNPSEVAAGIHKENEPCFGENIAGEGNPEDKSMLPFDGTAGDGLKIQRHSRYHGTKASMDEWGNQQLGSLSELLLINSHFLGDVLPVIMERISLSLDDFHEEYDDETYDELLRWLNEQLEFYNRPELLNSGHASSF</sequence>
<keyword evidence="2" id="KW-1185">Reference proteome</keyword>
<name>A0A2T7D0I1_9POAL</name>
<reference evidence="1 2" key="1">
    <citation type="submission" date="2018-04" db="EMBL/GenBank/DDBJ databases">
        <title>WGS assembly of Panicum hallii var. hallii HAL2.</title>
        <authorList>
            <person name="Lovell J."/>
            <person name="Jenkins J."/>
            <person name="Lowry D."/>
            <person name="Mamidi S."/>
            <person name="Sreedasyam A."/>
            <person name="Weng X."/>
            <person name="Barry K."/>
            <person name="Bonette J."/>
            <person name="Campitelli B."/>
            <person name="Daum C."/>
            <person name="Gordon S."/>
            <person name="Gould B."/>
            <person name="Lipzen A."/>
            <person name="MacQueen A."/>
            <person name="Palacio-Mejia J."/>
            <person name="Plott C."/>
            <person name="Shakirov E."/>
            <person name="Shu S."/>
            <person name="Yoshinaga Y."/>
            <person name="Zane M."/>
            <person name="Rokhsar D."/>
            <person name="Grimwood J."/>
            <person name="Schmutz J."/>
            <person name="Juenger T."/>
        </authorList>
    </citation>
    <scope>NUCLEOTIDE SEQUENCE [LARGE SCALE GENOMIC DNA]</scope>
    <source>
        <strain evidence="2">cv. HAL2</strain>
    </source>
</reference>
<protein>
    <submittedName>
        <fullName evidence="1">Uncharacterized protein</fullName>
    </submittedName>
</protein>
<dbReference type="OrthoDB" id="708123at2759"/>
<dbReference type="STRING" id="1504633.A0A2T7D0I1"/>
<organism evidence="1 2">
    <name type="scientific">Panicum hallii var. hallii</name>
    <dbReference type="NCBI Taxonomy" id="1504633"/>
    <lineage>
        <taxon>Eukaryota</taxon>
        <taxon>Viridiplantae</taxon>
        <taxon>Streptophyta</taxon>
        <taxon>Embryophyta</taxon>
        <taxon>Tracheophyta</taxon>
        <taxon>Spermatophyta</taxon>
        <taxon>Magnoliopsida</taxon>
        <taxon>Liliopsida</taxon>
        <taxon>Poales</taxon>
        <taxon>Poaceae</taxon>
        <taxon>PACMAD clade</taxon>
        <taxon>Panicoideae</taxon>
        <taxon>Panicodae</taxon>
        <taxon>Paniceae</taxon>
        <taxon>Panicinae</taxon>
        <taxon>Panicum</taxon>
        <taxon>Panicum sect. Panicum</taxon>
    </lineage>
</organism>
<proteinExistence type="predicted"/>
<dbReference type="Proteomes" id="UP000244336">
    <property type="component" value="Chromosome 7"/>
</dbReference>
<evidence type="ECO:0000313" key="1">
    <source>
        <dbReference type="EMBL" id="PUZ49109.1"/>
    </source>
</evidence>
<gene>
    <name evidence="1" type="ORF">GQ55_7G299600</name>
</gene>
<dbReference type="Gene3D" id="3.30.1640.10">
    <property type="entry name" value="mini-chromosome maintenance (MCM) complex, chain A, domain 1"/>
    <property type="match status" value="1"/>
</dbReference>
<dbReference type="EMBL" id="CM009755">
    <property type="protein sequence ID" value="PUZ49109.1"/>
    <property type="molecule type" value="Genomic_DNA"/>
</dbReference>
<dbReference type="AlphaFoldDB" id="A0A2T7D0I1"/>
<dbReference type="Gramene" id="PUZ49109">
    <property type="protein sequence ID" value="PUZ49109"/>
    <property type="gene ID" value="GQ55_7G299600"/>
</dbReference>
<accession>A0A2T7D0I1</accession>
<evidence type="ECO:0000313" key="2">
    <source>
        <dbReference type="Proteomes" id="UP000244336"/>
    </source>
</evidence>